<protein>
    <submittedName>
        <fullName evidence="1">Capsular biosynthesis protein</fullName>
    </submittedName>
</protein>
<dbReference type="Gene3D" id="3.90.550.20">
    <property type="match status" value="1"/>
</dbReference>
<keyword evidence="2" id="KW-1185">Reference proteome</keyword>
<proteinExistence type="predicted"/>
<dbReference type="EMBL" id="JABERJ010000013">
    <property type="protein sequence ID" value="NNH26090.1"/>
    <property type="molecule type" value="Genomic_DNA"/>
</dbReference>
<dbReference type="RefSeq" id="WP_171536128.1">
    <property type="nucleotide sequence ID" value="NZ_JABERE010000061.1"/>
</dbReference>
<evidence type="ECO:0000313" key="2">
    <source>
        <dbReference type="Proteomes" id="UP000555322"/>
    </source>
</evidence>
<reference evidence="1 2" key="1">
    <citation type="submission" date="2020-04" db="EMBL/GenBank/DDBJ databases">
        <title>Acinetobacter Taxon 24.</title>
        <authorList>
            <person name="Nemec A."/>
            <person name="Radolfova-Krizova L."/>
            <person name="Higgins P.G."/>
            <person name="Spanelova P."/>
        </authorList>
    </citation>
    <scope>NUCLEOTIDE SEQUENCE [LARGE SCALE GENOMIC DNA]</scope>
    <source>
        <strain evidence="1 2">ANC 5084</strain>
    </source>
</reference>
<sequence length="345" mass="41447">MSRNERNLQGNEPSQDIINIFSQNEELTQRLKKLKKQPWRTFYSTFISKSHRKAQVIKANILQKRHVAKLWNFFLDQYFAGKLNYFELKSKKQFNDEKIIWQYWGQGIEDAQKNKTVNLCFSAVDRYKGDYQVIRLDNQTIKEYLDLPDFVWKNQQNPQFKPAFFADLIRLALLDVYGGIWIDATILLTAPIEEEILKQDCFMFQRDERALNKDFWQQFNNDYFGWGDQHIVNILNSFIVAKKNSQIIHTCLDIMLNYWQTQKDIPHYFIFQIMMNELLKRKLFKENILLIDDTLPHLLQVKLNEPFDINEYNKIISVIHIHKLTYVKESVKDSYFEYIKNTVIN</sequence>
<gene>
    <name evidence="1" type="ORF">HLH15_06245</name>
</gene>
<organism evidence="1 2">
    <name type="scientific">Acinetobacter terrestris</name>
    <dbReference type="NCBI Taxonomy" id="2529843"/>
    <lineage>
        <taxon>Bacteria</taxon>
        <taxon>Pseudomonadati</taxon>
        <taxon>Pseudomonadota</taxon>
        <taxon>Gammaproteobacteria</taxon>
        <taxon>Moraxellales</taxon>
        <taxon>Moraxellaceae</taxon>
        <taxon>Acinetobacter</taxon>
        <taxon>Acinetobacter Taxon 24</taxon>
    </lineage>
</organism>
<dbReference type="InterPro" id="IPR029044">
    <property type="entry name" value="Nucleotide-diphossugar_trans"/>
</dbReference>
<dbReference type="Pfam" id="PF05704">
    <property type="entry name" value="Caps_synth"/>
    <property type="match status" value="1"/>
</dbReference>
<accession>A0ABX1UWE9</accession>
<evidence type="ECO:0000313" key="1">
    <source>
        <dbReference type="EMBL" id="NNH26090.1"/>
    </source>
</evidence>
<dbReference type="InterPro" id="IPR008441">
    <property type="entry name" value="AfumC-like_glycosyl_Trfase"/>
</dbReference>
<comment type="caution">
    <text evidence="1">The sequence shown here is derived from an EMBL/GenBank/DDBJ whole genome shotgun (WGS) entry which is preliminary data.</text>
</comment>
<dbReference type="SUPFAM" id="SSF53448">
    <property type="entry name" value="Nucleotide-diphospho-sugar transferases"/>
    <property type="match status" value="1"/>
</dbReference>
<dbReference type="Proteomes" id="UP000555322">
    <property type="component" value="Unassembled WGS sequence"/>
</dbReference>
<name>A0ABX1UWE9_9GAMM</name>